<dbReference type="InterPro" id="IPR039425">
    <property type="entry name" value="RNA_pol_sigma-70-like"/>
</dbReference>
<keyword evidence="4" id="KW-0804">Transcription</keyword>
<evidence type="ECO:0000313" key="8">
    <source>
        <dbReference type="Proteomes" id="UP000283387"/>
    </source>
</evidence>
<evidence type="ECO:0000259" key="6">
    <source>
        <dbReference type="Pfam" id="PF08281"/>
    </source>
</evidence>
<feature type="domain" description="RNA polymerase sigma-70 region 2" evidence="5">
    <location>
        <begin position="33"/>
        <end position="95"/>
    </location>
</feature>
<feature type="domain" description="RNA polymerase sigma factor 70 region 4 type 2" evidence="6">
    <location>
        <begin position="130"/>
        <end position="181"/>
    </location>
</feature>
<comment type="similarity">
    <text evidence="1">Belongs to the sigma-70 factor family. ECF subfamily.</text>
</comment>
<protein>
    <submittedName>
        <fullName evidence="7">RNA polymerase sigma-70 factor (ECF subfamily)</fullName>
    </submittedName>
</protein>
<dbReference type="NCBIfam" id="TIGR02937">
    <property type="entry name" value="sigma70-ECF"/>
    <property type="match status" value="1"/>
</dbReference>
<dbReference type="InterPro" id="IPR014327">
    <property type="entry name" value="RNA_pol_sigma70_bacteroid"/>
</dbReference>
<dbReference type="GO" id="GO:0006352">
    <property type="term" value="P:DNA-templated transcription initiation"/>
    <property type="evidence" value="ECO:0007669"/>
    <property type="project" value="InterPro"/>
</dbReference>
<dbReference type="InterPro" id="IPR013325">
    <property type="entry name" value="RNA_pol_sigma_r2"/>
</dbReference>
<evidence type="ECO:0000256" key="3">
    <source>
        <dbReference type="ARBA" id="ARBA00023082"/>
    </source>
</evidence>
<evidence type="ECO:0000259" key="5">
    <source>
        <dbReference type="Pfam" id="PF04542"/>
    </source>
</evidence>
<reference evidence="7 8" key="1">
    <citation type="submission" date="2018-09" db="EMBL/GenBank/DDBJ databases">
        <title>Genomic Encyclopedia of Archaeal and Bacterial Type Strains, Phase II (KMG-II): from individual species to whole genera.</title>
        <authorList>
            <person name="Goeker M."/>
        </authorList>
    </citation>
    <scope>NUCLEOTIDE SEQUENCE [LARGE SCALE GENOMIC DNA]</scope>
    <source>
        <strain evidence="7 8">DSM 27148</strain>
    </source>
</reference>
<dbReference type="Gene3D" id="1.10.10.10">
    <property type="entry name" value="Winged helix-like DNA-binding domain superfamily/Winged helix DNA-binding domain"/>
    <property type="match status" value="1"/>
</dbReference>
<dbReference type="GO" id="GO:0016987">
    <property type="term" value="F:sigma factor activity"/>
    <property type="evidence" value="ECO:0007669"/>
    <property type="project" value="UniProtKB-KW"/>
</dbReference>
<dbReference type="InterPro" id="IPR013324">
    <property type="entry name" value="RNA_pol_sigma_r3/r4-like"/>
</dbReference>
<dbReference type="GO" id="GO:0003677">
    <property type="term" value="F:DNA binding"/>
    <property type="evidence" value="ECO:0007669"/>
    <property type="project" value="InterPro"/>
</dbReference>
<name>A0A419W860_9BACT</name>
<comment type="caution">
    <text evidence="7">The sequence shown here is derived from an EMBL/GenBank/DDBJ whole genome shotgun (WGS) entry which is preliminary data.</text>
</comment>
<evidence type="ECO:0000256" key="4">
    <source>
        <dbReference type="ARBA" id="ARBA00023163"/>
    </source>
</evidence>
<dbReference type="PANTHER" id="PTHR43133">
    <property type="entry name" value="RNA POLYMERASE ECF-TYPE SIGMA FACTO"/>
    <property type="match status" value="1"/>
</dbReference>
<evidence type="ECO:0000256" key="1">
    <source>
        <dbReference type="ARBA" id="ARBA00010641"/>
    </source>
</evidence>
<organism evidence="7 8">
    <name type="scientific">Mangrovibacterium diazotrophicum</name>
    <dbReference type="NCBI Taxonomy" id="1261403"/>
    <lineage>
        <taxon>Bacteria</taxon>
        <taxon>Pseudomonadati</taxon>
        <taxon>Bacteroidota</taxon>
        <taxon>Bacteroidia</taxon>
        <taxon>Marinilabiliales</taxon>
        <taxon>Prolixibacteraceae</taxon>
        <taxon>Mangrovibacterium</taxon>
    </lineage>
</organism>
<dbReference type="InterPro" id="IPR007627">
    <property type="entry name" value="RNA_pol_sigma70_r2"/>
</dbReference>
<dbReference type="InterPro" id="IPR036388">
    <property type="entry name" value="WH-like_DNA-bd_sf"/>
</dbReference>
<dbReference type="NCBIfam" id="TIGR02985">
    <property type="entry name" value="Sig70_bacteroi1"/>
    <property type="match status" value="1"/>
</dbReference>
<dbReference type="InterPro" id="IPR014284">
    <property type="entry name" value="RNA_pol_sigma-70_dom"/>
</dbReference>
<dbReference type="Gene3D" id="1.10.1740.10">
    <property type="match status" value="1"/>
</dbReference>
<dbReference type="Proteomes" id="UP000283387">
    <property type="component" value="Unassembled WGS sequence"/>
</dbReference>
<dbReference type="SUPFAM" id="SSF88946">
    <property type="entry name" value="Sigma2 domain of RNA polymerase sigma factors"/>
    <property type="match status" value="1"/>
</dbReference>
<dbReference type="OrthoDB" id="1453134at2"/>
<gene>
    <name evidence="7" type="ORF">BC643_2010</name>
</gene>
<dbReference type="InterPro" id="IPR013249">
    <property type="entry name" value="RNA_pol_sigma70_r4_t2"/>
</dbReference>
<sequence>MTLIKLKLTPELEDKYLIAELNRKNKTVFDFVFNYYYSGLCAFVFQIVDNRAVAEDLVQEFFFKIWISKREMEISTSLKSYFFASVKNKAFNYMKHVKVKEDYERYINEKRERDGQSLSWEFSESELADLIEKSIQKLPPRCREIFVLSRFEGKDNESIAAALGISKRTVELQISNALKQLRIELKDYLPLALLLYIIK</sequence>
<evidence type="ECO:0000313" key="7">
    <source>
        <dbReference type="EMBL" id="RKD91649.1"/>
    </source>
</evidence>
<proteinExistence type="inferred from homology"/>
<accession>A0A419W860</accession>
<dbReference type="SUPFAM" id="SSF88659">
    <property type="entry name" value="Sigma3 and sigma4 domains of RNA polymerase sigma factors"/>
    <property type="match status" value="1"/>
</dbReference>
<dbReference type="PANTHER" id="PTHR43133:SF46">
    <property type="entry name" value="RNA POLYMERASE SIGMA-70 FACTOR ECF SUBFAMILY"/>
    <property type="match status" value="1"/>
</dbReference>
<dbReference type="AlphaFoldDB" id="A0A419W860"/>
<dbReference type="Pfam" id="PF04542">
    <property type="entry name" value="Sigma70_r2"/>
    <property type="match status" value="1"/>
</dbReference>
<dbReference type="CDD" id="cd06171">
    <property type="entry name" value="Sigma70_r4"/>
    <property type="match status" value="1"/>
</dbReference>
<keyword evidence="2" id="KW-0805">Transcription regulation</keyword>
<dbReference type="Pfam" id="PF08281">
    <property type="entry name" value="Sigma70_r4_2"/>
    <property type="match status" value="1"/>
</dbReference>
<dbReference type="EMBL" id="RAPN01000001">
    <property type="protein sequence ID" value="RKD91649.1"/>
    <property type="molecule type" value="Genomic_DNA"/>
</dbReference>
<keyword evidence="3" id="KW-0731">Sigma factor</keyword>
<evidence type="ECO:0000256" key="2">
    <source>
        <dbReference type="ARBA" id="ARBA00023015"/>
    </source>
</evidence>
<keyword evidence="8" id="KW-1185">Reference proteome</keyword>